<keyword evidence="5" id="KW-1133">Transmembrane helix</keyword>
<dbReference type="InterPro" id="IPR032675">
    <property type="entry name" value="LRR_dom_sf"/>
</dbReference>
<comment type="caution">
    <text evidence="8">The sequence shown here is derived from an EMBL/GenBank/DDBJ whole genome shotgun (WGS) entry which is preliminary data.</text>
</comment>
<evidence type="ECO:0000256" key="1">
    <source>
        <dbReference type="ARBA" id="ARBA00022614"/>
    </source>
</evidence>
<dbReference type="PANTHER" id="PTHR24369">
    <property type="entry name" value="ANTIGEN BSP, PUTATIVE-RELATED"/>
    <property type="match status" value="1"/>
</dbReference>
<protein>
    <submittedName>
        <fullName evidence="8">Leucine-rich repeat-containing protein 15</fullName>
    </submittedName>
</protein>
<feature type="transmembrane region" description="Helical" evidence="5">
    <location>
        <begin position="501"/>
        <end position="525"/>
    </location>
</feature>
<dbReference type="InterPro" id="IPR001611">
    <property type="entry name" value="Leu-rich_rpt"/>
</dbReference>
<dbReference type="PROSITE" id="PS51450">
    <property type="entry name" value="LRR"/>
    <property type="match status" value="1"/>
</dbReference>
<sequence>MALRVIILAVGSVVVCSRGEPPQCPQQCVCEASAVRCEGGGIPTLGQNITTFQLQQANPAIPELSPAITSPLHHLVSLDLGGAGVRALQPGALGLMGQLRELSLMNNTITVIHLNTFVNCTRLETLFLDNNNLKIIDEGVFASLHRLRKLSLSHNHLHTLPQSLPQHLNLLAAHHNLIREAPHLTLHYLTSLNLCHNLIKHINPNQISLENLQELCVGGSKFILSDRLISAQHFPVLERLHLKGTSGTMMNVDDNILTNIQHMSTTSLNTLELDFCSITNMGAFGDMTKLHTLMLVNVTVFATRMRSVPFRLPRVAVLDFSGSPSLAKDFLASPATGILRSLRVLRMPWCRIANFPKSVQMQKVPNMTYLDLSYNPLHCTCDLSWIPNEVREGTLELGKEMRTLCSTPTHLRNIPLLTATLCPFVATPPPVTVLASTTTTRHTPSTSSLKTTNTKTPTTAPTQVFLEWSTEASGESSRINASHADSSSTASPPGHHGRQTLYIILGSLCALIFVCVLLMVGVCVLKHCRTRQLNVSRVTYTSKEPLTLHTR</sequence>
<evidence type="ECO:0000313" key="9">
    <source>
        <dbReference type="Proteomes" id="UP000770661"/>
    </source>
</evidence>
<evidence type="ECO:0000259" key="7">
    <source>
        <dbReference type="SMART" id="SM00082"/>
    </source>
</evidence>
<keyword evidence="5" id="KW-0472">Membrane</keyword>
<accession>A0A8J4YHC4</accession>
<dbReference type="OrthoDB" id="676979at2759"/>
<dbReference type="GO" id="GO:0005886">
    <property type="term" value="C:plasma membrane"/>
    <property type="evidence" value="ECO:0007669"/>
    <property type="project" value="TreeGrafter"/>
</dbReference>
<feature type="region of interest" description="Disordered" evidence="4">
    <location>
        <begin position="436"/>
        <end position="461"/>
    </location>
</feature>
<keyword evidence="9" id="KW-1185">Reference proteome</keyword>
<reference evidence="8" key="1">
    <citation type="submission" date="2020-07" db="EMBL/GenBank/DDBJ databases">
        <title>The High-quality genome of the commercially important snow crab, Chionoecetes opilio.</title>
        <authorList>
            <person name="Jeong J.-H."/>
            <person name="Ryu S."/>
        </authorList>
    </citation>
    <scope>NUCLEOTIDE SEQUENCE</scope>
    <source>
        <strain evidence="8">MADBK_172401_WGS</strain>
        <tissue evidence="8">Digestive gland</tissue>
    </source>
</reference>
<dbReference type="InterPro" id="IPR000483">
    <property type="entry name" value="Cys-rich_flank_reg_C"/>
</dbReference>
<keyword evidence="5" id="KW-0812">Transmembrane</keyword>
<dbReference type="PANTHER" id="PTHR24369:SF210">
    <property type="entry name" value="CHAOPTIN-RELATED"/>
    <property type="match status" value="1"/>
</dbReference>
<dbReference type="Proteomes" id="UP000770661">
    <property type="component" value="Unassembled WGS sequence"/>
</dbReference>
<feature type="chain" id="PRO_5035223467" evidence="6">
    <location>
        <begin position="20"/>
        <end position="551"/>
    </location>
</feature>
<feature type="signal peptide" evidence="6">
    <location>
        <begin position="1"/>
        <end position="19"/>
    </location>
</feature>
<dbReference type="Pfam" id="PF13855">
    <property type="entry name" value="LRR_8"/>
    <property type="match status" value="1"/>
</dbReference>
<dbReference type="SMART" id="SM00082">
    <property type="entry name" value="LRRCT"/>
    <property type="match status" value="1"/>
</dbReference>
<evidence type="ECO:0000256" key="3">
    <source>
        <dbReference type="ARBA" id="ARBA00022737"/>
    </source>
</evidence>
<keyword evidence="1" id="KW-0433">Leucine-rich repeat</keyword>
<dbReference type="AlphaFoldDB" id="A0A8J4YHC4"/>
<evidence type="ECO:0000313" key="8">
    <source>
        <dbReference type="EMBL" id="KAG0726553.1"/>
    </source>
</evidence>
<dbReference type="EMBL" id="JACEEZ010004224">
    <property type="protein sequence ID" value="KAG0726553.1"/>
    <property type="molecule type" value="Genomic_DNA"/>
</dbReference>
<evidence type="ECO:0000256" key="5">
    <source>
        <dbReference type="SAM" id="Phobius"/>
    </source>
</evidence>
<evidence type="ECO:0000256" key="6">
    <source>
        <dbReference type="SAM" id="SignalP"/>
    </source>
</evidence>
<keyword evidence="3" id="KW-0677">Repeat</keyword>
<evidence type="ECO:0000256" key="4">
    <source>
        <dbReference type="SAM" id="MobiDB-lite"/>
    </source>
</evidence>
<dbReference type="InterPro" id="IPR050541">
    <property type="entry name" value="LRR_TM_domain-containing"/>
</dbReference>
<evidence type="ECO:0000256" key="2">
    <source>
        <dbReference type="ARBA" id="ARBA00022729"/>
    </source>
</evidence>
<name>A0A8J4YHC4_CHIOP</name>
<dbReference type="InterPro" id="IPR003591">
    <property type="entry name" value="Leu-rich_rpt_typical-subtyp"/>
</dbReference>
<dbReference type="SMART" id="SM00369">
    <property type="entry name" value="LRR_TYP"/>
    <property type="match status" value="6"/>
</dbReference>
<keyword evidence="2 6" id="KW-0732">Signal</keyword>
<dbReference type="SUPFAM" id="SSF52058">
    <property type="entry name" value="L domain-like"/>
    <property type="match status" value="1"/>
</dbReference>
<organism evidence="8 9">
    <name type="scientific">Chionoecetes opilio</name>
    <name type="common">Atlantic snow crab</name>
    <name type="synonym">Cancer opilio</name>
    <dbReference type="NCBI Taxonomy" id="41210"/>
    <lineage>
        <taxon>Eukaryota</taxon>
        <taxon>Metazoa</taxon>
        <taxon>Ecdysozoa</taxon>
        <taxon>Arthropoda</taxon>
        <taxon>Crustacea</taxon>
        <taxon>Multicrustacea</taxon>
        <taxon>Malacostraca</taxon>
        <taxon>Eumalacostraca</taxon>
        <taxon>Eucarida</taxon>
        <taxon>Decapoda</taxon>
        <taxon>Pleocyemata</taxon>
        <taxon>Brachyura</taxon>
        <taxon>Eubrachyura</taxon>
        <taxon>Majoidea</taxon>
        <taxon>Majidae</taxon>
        <taxon>Chionoecetes</taxon>
    </lineage>
</organism>
<feature type="domain" description="LRRCT" evidence="7">
    <location>
        <begin position="375"/>
        <end position="423"/>
    </location>
</feature>
<proteinExistence type="predicted"/>
<dbReference type="Gene3D" id="3.80.10.10">
    <property type="entry name" value="Ribonuclease Inhibitor"/>
    <property type="match status" value="2"/>
</dbReference>
<gene>
    <name evidence="8" type="primary">Lrrc15</name>
    <name evidence="8" type="ORF">GWK47_036286</name>
</gene>